<protein>
    <submittedName>
        <fullName evidence="1">Uncharacterized protein</fullName>
    </submittedName>
</protein>
<keyword evidence="2" id="KW-1185">Reference proteome</keyword>
<sequence>MGTFRVRWIFLDTDHYNDGIFDGMIHMHTIIYRLFVLLEAYRSVGHYPNRTITVIQIRRSYKLLHNNRRSDQSSDVLDT</sequence>
<accession>A0A1C7MDW3</accession>
<dbReference type="AlphaFoldDB" id="A0A1C7MDW3"/>
<name>A0A1C7MDW3_GRIFR</name>
<organism evidence="1 2">
    <name type="scientific">Grifola frondosa</name>
    <name type="common">Maitake</name>
    <name type="synonym">Polyporus frondosus</name>
    <dbReference type="NCBI Taxonomy" id="5627"/>
    <lineage>
        <taxon>Eukaryota</taxon>
        <taxon>Fungi</taxon>
        <taxon>Dikarya</taxon>
        <taxon>Basidiomycota</taxon>
        <taxon>Agaricomycotina</taxon>
        <taxon>Agaricomycetes</taxon>
        <taxon>Polyporales</taxon>
        <taxon>Grifolaceae</taxon>
        <taxon>Grifola</taxon>
    </lineage>
</organism>
<proteinExistence type="predicted"/>
<gene>
    <name evidence="1" type="ORF">A0H81_05176</name>
</gene>
<reference evidence="1 2" key="1">
    <citation type="submission" date="2016-03" db="EMBL/GenBank/DDBJ databases">
        <title>Whole genome sequencing of Grifola frondosa 9006-11.</title>
        <authorList>
            <person name="Min B."/>
            <person name="Park H."/>
            <person name="Kim J.-G."/>
            <person name="Cho H."/>
            <person name="Oh Y.-L."/>
            <person name="Kong W.-S."/>
            <person name="Choi I.-G."/>
        </authorList>
    </citation>
    <scope>NUCLEOTIDE SEQUENCE [LARGE SCALE GENOMIC DNA]</scope>
    <source>
        <strain evidence="1 2">9006-11</strain>
    </source>
</reference>
<comment type="caution">
    <text evidence="1">The sequence shown here is derived from an EMBL/GenBank/DDBJ whole genome shotgun (WGS) entry which is preliminary data.</text>
</comment>
<dbReference type="EMBL" id="LUGG01000005">
    <property type="protein sequence ID" value="OBZ75022.1"/>
    <property type="molecule type" value="Genomic_DNA"/>
</dbReference>
<dbReference type="Proteomes" id="UP000092993">
    <property type="component" value="Unassembled WGS sequence"/>
</dbReference>
<evidence type="ECO:0000313" key="2">
    <source>
        <dbReference type="Proteomes" id="UP000092993"/>
    </source>
</evidence>
<dbReference type="OrthoDB" id="430293at2759"/>
<evidence type="ECO:0000313" key="1">
    <source>
        <dbReference type="EMBL" id="OBZ75022.1"/>
    </source>
</evidence>